<gene>
    <name evidence="1" type="ORF">TNCV_3413931</name>
</gene>
<keyword evidence="2" id="KW-1185">Reference proteome</keyword>
<accession>A0A8X6RF12</accession>
<comment type="caution">
    <text evidence="1">The sequence shown here is derived from an EMBL/GenBank/DDBJ whole genome shotgun (WGS) entry which is preliminary data.</text>
</comment>
<dbReference type="AlphaFoldDB" id="A0A8X6RF12"/>
<proteinExistence type="predicted"/>
<dbReference type="EMBL" id="BMAU01021176">
    <property type="protein sequence ID" value="GFX94031.1"/>
    <property type="molecule type" value="Genomic_DNA"/>
</dbReference>
<evidence type="ECO:0000313" key="2">
    <source>
        <dbReference type="Proteomes" id="UP000887159"/>
    </source>
</evidence>
<evidence type="ECO:0000313" key="1">
    <source>
        <dbReference type="EMBL" id="GFX94031.1"/>
    </source>
</evidence>
<sequence>MKTLTDHMPQLRSKLTGEYFKLYCNTFDQYHELNRILELLKYEFYSITPKSELPIEVVIKGLPKDSKTLDIHNDLIDLGFTVDRVSQLTGRITNQLLPVFMVTLPININNANIF</sequence>
<organism evidence="1 2">
    <name type="scientific">Trichonephila clavipes</name>
    <name type="common">Golden silk orbweaver</name>
    <name type="synonym">Nephila clavipes</name>
    <dbReference type="NCBI Taxonomy" id="2585209"/>
    <lineage>
        <taxon>Eukaryota</taxon>
        <taxon>Metazoa</taxon>
        <taxon>Ecdysozoa</taxon>
        <taxon>Arthropoda</taxon>
        <taxon>Chelicerata</taxon>
        <taxon>Arachnida</taxon>
        <taxon>Araneae</taxon>
        <taxon>Araneomorphae</taxon>
        <taxon>Entelegynae</taxon>
        <taxon>Araneoidea</taxon>
        <taxon>Nephilidae</taxon>
        <taxon>Trichonephila</taxon>
    </lineage>
</organism>
<reference evidence="1" key="1">
    <citation type="submission" date="2020-08" db="EMBL/GenBank/DDBJ databases">
        <title>Multicomponent nature underlies the extraordinary mechanical properties of spider dragline silk.</title>
        <authorList>
            <person name="Kono N."/>
            <person name="Nakamura H."/>
            <person name="Mori M."/>
            <person name="Yoshida Y."/>
            <person name="Ohtoshi R."/>
            <person name="Malay A.D."/>
            <person name="Moran D.A.P."/>
            <person name="Tomita M."/>
            <person name="Numata K."/>
            <person name="Arakawa K."/>
        </authorList>
    </citation>
    <scope>NUCLEOTIDE SEQUENCE</scope>
</reference>
<dbReference type="Proteomes" id="UP000887159">
    <property type="component" value="Unassembled WGS sequence"/>
</dbReference>
<name>A0A8X6RF12_TRICX</name>
<protein>
    <submittedName>
        <fullName evidence="1">Uncharacterized protein</fullName>
    </submittedName>
</protein>